<accession>A0ABQ3SDH2</accession>
<proteinExistence type="predicted"/>
<reference evidence="2" key="1">
    <citation type="submission" date="2023-07" db="EMBL/GenBank/DDBJ databases">
        <title>Whole genome shotgun sequence of Streptomyces nojiriensis NBRC 13794.</title>
        <authorList>
            <person name="Komaki H."/>
            <person name="Tamura T."/>
        </authorList>
    </citation>
    <scope>NUCLEOTIDE SEQUENCE [LARGE SCALE GENOMIC DNA]</scope>
    <source>
        <strain evidence="2">NBRC 13794</strain>
    </source>
</reference>
<keyword evidence="2" id="KW-1185">Reference proteome</keyword>
<dbReference type="Proteomes" id="UP000613974">
    <property type="component" value="Unassembled WGS sequence"/>
</dbReference>
<dbReference type="EMBL" id="BNEC01000002">
    <property type="protein sequence ID" value="GHI66186.1"/>
    <property type="molecule type" value="Genomic_DNA"/>
</dbReference>
<organism evidence="1 2">
    <name type="scientific">Streptomyces nojiriensis</name>
    <dbReference type="NCBI Taxonomy" id="66374"/>
    <lineage>
        <taxon>Bacteria</taxon>
        <taxon>Bacillati</taxon>
        <taxon>Actinomycetota</taxon>
        <taxon>Actinomycetes</taxon>
        <taxon>Kitasatosporales</taxon>
        <taxon>Streptomycetaceae</taxon>
        <taxon>Streptomyces</taxon>
    </lineage>
</organism>
<protein>
    <submittedName>
        <fullName evidence="1">Uncharacterized protein</fullName>
    </submittedName>
</protein>
<name>A0ABQ3SDH2_9ACTN</name>
<gene>
    <name evidence="1" type="ORF">Snoj_01040</name>
</gene>
<sequence length="71" mass="7241">MIGSCEASGARDRQGSSEIRVSALFGEPNLIADAGLLPLVVLAERVGLPDLAATVRIEAADNTGGAARPPR</sequence>
<comment type="caution">
    <text evidence="1">The sequence shown here is derived from an EMBL/GenBank/DDBJ whole genome shotgun (WGS) entry which is preliminary data.</text>
</comment>
<evidence type="ECO:0000313" key="2">
    <source>
        <dbReference type="Proteomes" id="UP000613974"/>
    </source>
</evidence>
<evidence type="ECO:0000313" key="1">
    <source>
        <dbReference type="EMBL" id="GHI66186.1"/>
    </source>
</evidence>